<accession>A0ABV3IB61</accession>
<protein>
    <submittedName>
        <fullName evidence="1">Uncharacterized protein</fullName>
    </submittedName>
</protein>
<dbReference type="Proteomes" id="UP001552502">
    <property type="component" value="Unassembled WGS sequence"/>
</dbReference>
<sequence>MMNQLQEWYRIIHLQMKLMDITYALDNDPNYAKEDAVQDLLELIQNLDCEKPHIQEMR</sequence>
<keyword evidence="2" id="KW-1185">Reference proteome</keyword>
<dbReference type="RefSeq" id="WP_199639838.1">
    <property type="nucleotide sequence ID" value="NZ_JBEGIE010000024.1"/>
</dbReference>
<reference evidence="1 2" key="1">
    <citation type="journal article" date="2023" name="Proc. Natl. Acad. Sci. U.S.A.">
        <title>Bacterial tolerance to host-exuded specialized metabolites structures the maize root microbiome.</title>
        <authorList>
            <person name="Thoenen L."/>
            <person name="Giroud C."/>
            <person name="Kreuzer M."/>
            <person name="Waelchli J."/>
            <person name="Gfeller V."/>
            <person name="Deslandes-Herold G."/>
            <person name="Mateo P."/>
            <person name="Robert C.A.M."/>
            <person name="Ahrens C.H."/>
            <person name="Rubio-Somoza I."/>
            <person name="Bruggmann R."/>
            <person name="Erb M."/>
            <person name="Schlaeppi K."/>
        </authorList>
    </citation>
    <scope>NUCLEOTIDE SEQUENCE [LARGE SCALE GENOMIC DNA]</scope>
    <source>
        <strain evidence="1 2">LBA1-1-1.1</strain>
    </source>
</reference>
<dbReference type="EMBL" id="JBEGIE010000024">
    <property type="protein sequence ID" value="MEV4911343.1"/>
    <property type="molecule type" value="Genomic_DNA"/>
</dbReference>
<gene>
    <name evidence="1" type="ORF">MRBLBA1_002056</name>
</gene>
<organism evidence="1 2">
    <name type="scientific">Bacillus proteolyticus</name>
    <dbReference type="NCBI Taxonomy" id="2026192"/>
    <lineage>
        <taxon>Bacteria</taxon>
        <taxon>Bacillati</taxon>
        <taxon>Bacillota</taxon>
        <taxon>Bacilli</taxon>
        <taxon>Bacillales</taxon>
        <taxon>Bacillaceae</taxon>
        <taxon>Bacillus</taxon>
        <taxon>Bacillus cereus group</taxon>
    </lineage>
</organism>
<evidence type="ECO:0000313" key="1">
    <source>
        <dbReference type="EMBL" id="MEV4911343.1"/>
    </source>
</evidence>
<name>A0ABV3IB61_9BACI</name>
<comment type="caution">
    <text evidence="1">The sequence shown here is derived from an EMBL/GenBank/DDBJ whole genome shotgun (WGS) entry which is preliminary data.</text>
</comment>
<evidence type="ECO:0000313" key="2">
    <source>
        <dbReference type="Proteomes" id="UP001552502"/>
    </source>
</evidence>
<proteinExistence type="predicted"/>